<dbReference type="GO" id="GO:0005829">
    <property type="term" value="C:cytosol"/>
    <property type="evidence" value="ECO:0007669"/>
    <property type="project" value="TreeGrafter"/>
</dbReference>
<accession>G0WCM3</accession>
<dbReference type="InterPro" id="IPR014752">
    <property type="entry name" value="Arrestin-like_C"/>
</dbReference>
<dbReference type="AlphaFoldDB" id="G0WCM3"/>
<dbReference type="PANTHER" id="PTHR11188:SF17">
    <property type="entry name" value="FI21816P1"/>
    <property type="match status" value="1"/>
</dbReference>
<dbReference type="GO" id="GO:0030674">
    <property type="term" value="F:protein-macromolecule adaptor activity"/>
    <property type="evidence" value="ECO:0007669"/>
    <property type="project" value="TreeGrafter"/>
</dbReference>
<dbReference type="OrthoDB" id="4061472at2759"/>
<dbReference type="GO" id="GO:0031625">
    <property type="term" value="F:ubiquitin protein ligase binding"/>
    <property type="evidence" value="ECO:0007669"/>
    <property type="project" value="TreeGrafter"/>
</dbReference>
<dbReference type="GO" id="GO:0005886">
    <property type="term" value="C:plasma membrane"/>
    <property type="evidence" value="ECO:0007669"/>
    <property type="project" value="TreeGrafter"/>
</dbReference>
<evidence type="ECO:0008006" key="3">
    <source>
        <dbReference type="Google" id="ProtNLM"/>
    </source>
</evidence>
<evidence type="ECO:0000313" key="2">
    <source>
        <dbReference type="Proteomes" id="UP000000689"/>
    </source>
</evidence>
<dbReference type="EMBL" id="HE580272">
    <property type="protein sequence ID" value="CCD25534.1"/>
    <property type="molecule type" value="Genomic_DNA"/>
</dbReference>
<evidence type="ECO:0000313" key="1">
    <source>
        <dbReference type="EMBL" id="CCD25534.1"/>
    </source>
</evidence>
<dbReference type="GO" id="GO:0070086">
    <property type="term" value="P:ubiquitin-dependent endocytosis"/>
    <property type="evidence" value="ECO:0007669"/>
    <property type="project" value="TreeGrafter"/>
</dbReference>
<dbReference type="eggNOG" id="ENOG502S0PG">
    <property type="taxonomic scope" value="Eukaryota"/>
</dbReference>
<protein>
    <recommendedName>
        <fullName evidence="3">Arrestin-like N-terminal domain-containing protein</fullName>
    </recommendedName>
</protein>
<dbReference type="RefSeq" id="XP_003670777.1">
    <property type="nucleotide sequence ID" value="XM_003670729.1"/>
</dbReference>
<dbReference type="Proteomes" id="UP000000689">
    <property type="component" value="Chromosome 6"/>
</dbReference>
<dbReference type="KEGG" id="ndi:NDAI_0F02160"/>
<proteinExistence type="predicted"/>
<dbReference type="HOGENOM" id="CLU_038191_0_0_1"/>
<reference evidence="1 2" key="1">
    <citation type="journal article" date="2011" name="Proc. Natl. Acad. Sci. U.S.A.">
        <title>Evolutionary erosion of yeast sex chromosomes by mating-type switching accidents.</title>
        <authorList>
            <person name="Gordon J.L."/>
            <person name="Armisen D."/>
            <person name="Proux-Wera E."/>
            <person name="Oheigeartaigh S.S."/>
            <person name="Byrne K.P."/>
            <person name="Wolfe K.H."/>
        </authorList>
    </citation>
    <scope>NUCLEOTIDE SEQUENCE [LARGE SCALE GENOMIC DNA]</scope>
    <source>
        <strain evidence="2">ATCC 10597 / BCRC 20456 / CBS 421 / NBRC 0211 / NRRL Y-12639</strain>
    </source>
</reference>
<keyword evidence="2" id="KW-1185">Reference proteome</keyword>
<dbReference type="InterPro" id="IPR050357">
    <property type="entry name" value="Arrestin_domain-protein"/>
</dbReference>
<dbReference type="GeneID" id="11496872"/>
<dbReference type="PANTHER" id="PTHR11188">
    <property type="entry name" value="ARRESTIN DOMAIN CONTAINING PROTEIN"/>
    <property type="match status" value="1"/>
</dbReference>
<dbReference type="Gene3D" id="2.60.40.640">
    <property type="match status" value="1"/>
</dbReference>
<dbReference type="OMA" id="HFRIESL"/>
<name>G0WCM3_NAUDC</name>
<sequence>MSIKSYLPRKEIRLKELNNNGTIIKNDTLEWEYCYDPTQSYANPTIDSNNDTLNGYRSQLLLDPECEKIFISDLLTEAASNSSLYDDPESLHIEVRNNDDSVNSVSLTGKLRIEILKGNSPMILKSCHISLKCYVKEYGCFNYKTTNKKDKWGRVFHNTNEKEDEIVYAKIVKELESEKYYSSKFSVKQLKVIVLDKHERMVLLSKGTYHFPFTFTINPKVFPAGCKTYFGTTCYRLENSLTFLKIRKNQRLQKEVFQFDTQFLTKKILIKRVLAPSCMLQNEPIYSSGKWKDDSIIYNMALFSKMIEIGEPFELFLSISKNTIKYRLKKITVALIQNLSIPNFDGKTKERLEGAYINKTIFKLAGKTIYNDELNENDFFQYTIHNLLIPKKENSASLSIRKKLSLTNIHPFYCEPCFHDPTFTNLKNTHMLSVRLTLQNVFRSDSKGREIWLFLKIPIILVDDEMTSSLKLPPYTPITYMGNRQQPRDDGNSVSTIILDGIESDVPTPPASLFGDTIDLDRKK</sequence>
<gene>
    <name evidence="1" type="primary">NDAI0F02160</name>
    <name evidence="1" type="ordered locus">NDAI_0F02160</name>
</gene>
<organism evidence="1 2">
    <name type="scientific">Naumovozyma dairenensis (strain ATCC 10597 / BCRC 20456 / CBS 421 / NBRC 0211 / NRRL Y-12639)</name>
    <name type="common">Saccharomyces dairenensis</name>
    <dbReference type="NCBI Taxonomy" id="1071378"/>
    <lineage>
        <taxon>Eukaryota</taxon>
        <taxon>Fungi</taxon>
        <taxon>Dikarya</taxon>
        <taxon>Ascomycota</taxon>
        <taxon>Saccharomycotina</taxon>
        <taxon>Saccharomycetes</taxon>
        <taxon>Saccharomycetales</taxon>
        <taxon>Saccharomycetaceae</taxon>
        <taxon>Naumovozyma</taxon>
    </lineage>
</organism>